<evidence type="ECO:0000256" key="1">
    <source>
        <dbReference type="SAM" id="MobiDB-lite"/>
    </source>
</evidence>
<comment type="caution">
    <text evidence="2">The sequence shown here is derived from an EMBL/GenBank/DDBJ whole genome shotgun (WGS) entry which is preliminary data.</text>
</comment>
<dbReference type="PANTHER" id="PTHR43329">
    <property type="entry name" value="EPOXIDE HYDROLASE"/>
    <property type="match status" value="1"/>
</dbReference>
<feature type="region of interest" description="Disordered" evidence="1">
    <location>
        <begin position="1"/>
        <end position="26"/>
    </location>
</feature>
<sequence>MLTSRSPKPPILPKEGLLSHPNVSSTKALPSWLSQEDITYYASKFEKSGFTGGLNYYRNLNLFEPGSGMI</sequence>
<keyword evidence="2" id="KW-0378">Hydrolase</keyword>
<dbReference type="EMBL" id="ASHM01036854">
    <property type="protein sequence ID" value="PNX79893.1"/>
    <property type="molecule type" value="Genomic_DNA"/>
</dbReference>
<dbReference type="STRING" id="57577.A0A2K3LMZ8"/>
<evidence type="ECO:0000313" key="3">
    <source>
        <dbReference type="Proteomes" id="UP000236291"/>
    </source>
</evidence>
<reference evidence="2 3" key="1">
    <citation type="journal article" date="2014" name="Am. J. Bot.">
        <title>Genome assembly and annotation for red clover (Trifolium pratense; Fabaceae).</title>
        <authorList>
            <person name="Istvanek J."/>
            <person name="Jaros M."/>
            <person name="Krenek A."/>
            <person name="Repkova J."/>
        </authorList>
    </citation>
    <scope>NUCLEOTIDE SEQUENCE [LARGE SCALE GENOMIC DNA]</scope>
    <source>
        <strain evidence="3">cv. Tatra</strain>
        <tissue evidence="2">Young leaves</tissue>
    </source>
</reference>
<dbReference type="Gene3D" id="3.40.50.1820">
    <property type="entry name" value="alpha/beta hydrolase"/>
    <property type="match status" value="1"/>
</dbReference>
<organism evidence="2 3">
    <name type="scientific">Trifolium pratense</name>
    <name type="common">Red clover</name>
    <dbReference type="NCBI Taxonomy" id="57577"/>
    <lineage>
        <taxon>Eukaryota</taxon>
        <taxon>Viridiplantae</taxon>
        <taxon>Streptophyta</taxon>
        <taxon>Embryophyta</taxon>
        <taxon>Tracheophyta</taxon>
        <taxon>Spermatophyta</taxon>
        <taxon>Magnoliopsida</taxon>
        <taxon>eudicotyledons</taxon>
        <taxon>Gunneridae</taxon>
        <taxon>Pentapetalae</taxon>
        <taxon>rosids</taxon>
        <taxon>fabids</taxon>
        <taxon>Fabales</taxon>
        <taxon>Fabaceae</taxon>
        <taxon>Papilionoideae</taxon>
        <taxon>50 kb inversion clade</taxon>
        <taxon>NPAAA clade</taxon>
        <taxon>Hologalegina</taxon>
        <taxon>IRL clade</taxon>
        <taxon>Trifolieae</taxon>
        <taxon>Trifolium</taxon>
    </lineage>
</organism>
<evidence type="ECO:0000313" key="2">
    <source>
        <dbReference type="EMBL" id="PNX79893.1"/>
    </source>
</evidence>
<gene>
    <name evidence="2" type="ORF">L195_g035883</name>
</gene>
<dbReference type="GO" id="GO:0016787">
    <property type="term" value="F:hydrolase activity"/>
    <property type="evidence" value="ECO:0007669"/>
    <property type="project" value="UniProtKB-KW"/>
</dbReference>
<protein>
    <submittedName>
        <fullName evidence="2">Epoxide hydrolase</fullName>
    </submittedName>
</protein>
<name>A0A2K3LMZ8_TRIPR</name>
<dbReference type="AlphaFoldDB" id="A0A2K3LMZ8"/>
<accession>A0A2K3LMZ8</accession>
<dbReference type="InterPro" id="IPR029058">
    <property type="entry name" value="AB_hydrolase_fold"/>
</dbReference>
<reference evidence="2 3" key="2">
    <citation type="journal article" date="2017" name="Front. Plant Sci.">
        <title>Gene Classification and Mining of Molecular Markers Useful in Red Clover (Trifolium pratense) Breeding.</title>
        <authorList>
            <person name="Istvanek J."/>
            <person name="Dluhosova J."/>
            <person name="Dluhos P."/>
            <person name="Patkova L."/>
            <person name="Nedelnik J."/>
            <person name="Repkova J."/>
        </authorList>
    </citation>
    <scope>NUCLEOTIDE SEQUENCE [LARGE SCALE GENOMIC DNA]</scope>
    <source>
        <strain evidence="3">cv. Tatra</strain>
        <tissue evidence="2">Young leaves</tissue>
    </source>
</reference>
<dbReference type="Proteomes" id="UP000236291">
    <property type="component" value="Unassembled WGS sequence"/>
</dbReference>
<proteinExistence type="predicted"/>